<protein>
    <submittedName>
        <fullName evidence="9">ABC transporter permease</fullName>
    </submittedName>
</protein>
<feature type="transmembrane region" description="Helical" evidence="7">
    <location>
        <begin position="349"/>
        <end position="374"/>
    </location>
</feature>
<feature type="domain" description="ABC3 transporter permease C-terminal" evidence="8">
    <location>
        <begin position="313"/>
        <end position="426"/>
    </location>
</feature>
<name>A0ABX0J2U0_9BACL</name>
<feature type="transmembrane region" description="Helical" evidence="7">
    <location>
        <begin position="485"/>
        <end position="509"/>
    </location>
</feature>
<comment type="caution">
    <text evidence="9">The sequence shown here is derived from an EMBL/GenBank/DDBJ whole genome shotgun (WGS) entry which is preliminary data.</text>
</comment>
<dbReference type="EMBL" id="JAAOIW010000004">
    <property type="protein sequence ID" value="NHN30682.1"/>
    <property type="molecule type" value="Genomic_DNA"/>
</dbReference>
<keyword evidence="3 7" id="KW-0812">Transmembrane</keyword>
<evidence type="ECO:0000256" key="4">
    <source>
        <dbReference type="ARBA" id="ARBA00022989"/>
    </source>
</evidence>
<evidence type="ECO:0000256" key="6">
    <source>
        <dbReference type="ARBA" id="ARBA00038076"/>
    </source>
</evidence>
<evidence type="ECO:0000256" key="2">
    <source>
        <dbReference type="ARBA" id="ARBA00022475"/>
    </source>
</evidence>
<feature type="transmembrane region" description="Helical" evidence="7">
    <location>
        <begin position="447"/>
        <end position="465"/>
    </location>
</feature>
<accession>A0ABX0J2U0</accession>
<proteinExistence type="inferred from homology"/>
<keyword evidence="5 7" id="KW-0472">Membrane</keyword>
<dbReference type="PANTHER" id="PTHR30572:SF4">
    <property type="entry name" value="ABC TRANSPORTER PERMEASE YTRF"/>
    <property type="match status" value="1"/>
</dbReference>
<dbReference type="RefSeq" id="WP_166149991.1">
    <property type="nucleotide sequence ID" value="NZ_JAAOIW010000004.1"/>
</dbReference>
<comment type="similarity">
    <text evidence="6">Belongs to the ABC-4 integral membrane protein family.</text>
</comment>
<dbReference type="PANTHER" id="PTHR30572">
    <property type="entry name" value="MEMBRANE COMPONENT OF TRANSPORTER-RELATED"/>
    <property type="match status" value="1"/>
</dbReference>
<comment type="subcellular location">
    <subcellularLocation>
        <location evidence="1">Cell membrane</location>
        <topology evidence="1">Multi-pass membrane protein</topology>
    </subcellularLocation>
</comment>
<keyword evidence="10" id="KW-1185">Reference proteome</keyword>
<feature type="domain" description="ABC3 transporter permease C-terminal" evidence="8">
    <location>
        <begin position="845"/>
        <end position="965"/>
    </location>
</feature>
<feature type="transmembrane region" description="Helical" evidence="7">
    <location>
        <begin position="404"/>
        <end position="426"/>
    </location>
</feature>
<evidence type="ECO:0000313" key="10">
    <source>
        <dbReference type="Proteomes" id="UP001165962"/>
    </source>
</evidence>
<dbReference type="InterPro" id="IPR003838">
    <property type="entry name" value="ABC3_permease_C"/>
</dbReference>
<dbReference type="Pfam" id="PF02687">
    <property type="entry name" value="FtsX"/>
    <property type="match status" value="2"/>
</dbReference>
<evidence type="ECO:0000256" key="3">
    <source>
        <dbReference type="ARBA" id="ARBA00022692"/>
    </source>
</evidence>
<sequence length="976" mass="108682">MAILVMIMRKMIKNKWLELSLLLGLIISVGLVSSMPIYTSAILQRLLIKDLEQLQTNNQQYSGIFWNSVYLTGEMKPEQAKQEIVDADAYMRDVVAQRFQLPLKAYVTERSTDSWKWIPVDASRNDSKVNRTANIAALSGMDAHVRLIDGRLPSAEPVDGAVEAVVVDQGLTNLKLVVGQQYKIEDDDAKTPLVVTIVGVIDRKSYDDLYWYSALSSYNSSLLVAYDWFEKAITQEQQLMLRSSSWYMAVDYSEMKLDSIERFINNYQRTEAYFSNTFTNLSIKAPGLKTLTGYYAKEEKLRLMLWSLNVPVMIMLAYYLFMVANLIVDRQKTEIAVLRSRGASRLQIVMGYVIEGALLGGIAFVCGPFIGLMLTKALGASNGFLEFVQRAALDVRLNEEAFQYGLYAVLCSVVMTLLPVIFAMKATIVGHKQQMARQSGLSFWHKYGIDVVLLAISLYGLYTFRRRMSDMQALGLDVTDLQMDPLLFLVPALFVLGASFLVLRIYPYLVRLLYRLGRRWWPPALYATLLQVGRSPTQYQAIMVFLSVTLATGLFSASAARTINNNAGEKIMYSNGADIALQLKWENDAPPPDMGGEGGGGDPAEAQAVVPMAPKKVQFSEPPYLPLAQLAGAETTAKVFTKKEAAFNAGKEKGTVTLMGIDTDEFGQTAWLRDGLLEHHFNDYLNLMAGNPAAVLISESMAEQHSLKVGDTLYVSWSGVESTMFQVYGIISYWPSWNPNPLFSDKSAVGSNNTSSGSANAANNKKVKDPMLVVGHLSYMQNNMALEPYEVWMKMKPEATSQELYQSIEDKKIPITKLVDAKQELIRSKNDPFLLAINGVMTLGFIISMVISFCGFLLYWVLSLSGRVLQFGILRAMGISFRQLVLMLVGEQLLTSGAAIGIGLVIGNLTSRLFVPMFQLSMQTTSQVPPFQVIFDPRDQLQLYLIVTVMLGTGLLILGTMLSRIKIHQAVKLGED</sequence>
<reference evidence="9" key="1">
    <citation type="submission" date="2020-03" db="EMBL/GenBank/DDBJ databases">
        <title>Draft sequencing of Paenibacilllus sp. S3N08.</title>
        <authorList>
            <person name="Kim D.-U."/>
        </authorList>
    </citation>
    <scope>NUCLEOTIDE SEQUENCE</scope>
    <source>
        <strain evidence="9">S3N08</strain>
    </source>
</reference>
<organism evidence="9 10">
    <name type="scientific">Paenibacillus agricola</name>
    <dbReference type="NCBI Taxonomy" id="2716264"/>
    <lineage>
        <taxon>Bacteria</taxon>
        <taxon>Bacillati</taxon>
        <taxon>Bacillota</taxon>
        <taxon>Bacilli</taxon>
        <taxon>Bacillales</taxon>
        <taxon>Paenibacillaceae</taxon>
        <taxon>Paenibacillus</taxon>
    </lineage>
</organism>
<gene>
    <name evidence="9" type="ORF">G9U52_12650</name>
</gene>
<dbReference type="Proteomes" id="UP001165962">
    <property type="component" value="Unassembled WGS sequence"/>
</dbReference>
<keyword evidence="4 7" id="KW-1133">Transmembrane helix</keyword>
<evidence type="ECO:0000256" key="5">
    <source>
        <dbReference type="ARBA" id="ARBA00023136"/>
    </source>
</evidence>
<feature type="transmembrane region" description="Helical" evidence="7">
    <location>
        <begin position="833"/>
        <end position="862"/>
    </location>
</feature>
<evidence type="ECO:0000259" key="8">
    <source>
        <dbReference type="Pfam" id="PF02687"/>
    </source>
</evidence>
<evidence type="ECO:0000313" key="9">
    <source>
        <dbReference type="EMBL" id="NHN30682.1"/>
    </source>
</evidence>
<evidence type="ECO:0000256" key="7">
    <source>
        <dbReference type="SAM" id="Phobius"/>
    </source>
</evidence>
<keyword evidence="2" id="KW-1003">Cell membrane</keyword>
<dbReference type="InterPro" id="IPR050250">
    <property type="entry name" value="Macrolide_Exporter_MacB"/>
</dbReference>
<feature type="transmembrane region" description="Helical" evidence="7">
    <location>
        <begin position="303"/>
        <end position="328"/>
    </location>
</feature>
<feature type="transmembrane region" description="Helical" evidence="7">
    <location>
        <begin position="941"/>
        <end position="962"/>
    </location>
</feature>
<evidence type="ECO:0000256" key="1">
    <source>
        <dbReference type="ARBA" id="ARBA00004651"/>
    </source>
</evidence>